<gene>
    <name evidence="1" type="ORF">QR98_0051430</name>
</gene>
<dbReference type="VEuPathDB" id="VectorBase:SSCA003376"/>
<organism evidence="1 2">
    <name type="scientific">Sarcoptes scabiei</name>
    <name type="common">Itch mite</name>
    <name type="synonym">Acarus scabiei</name>
    <dbReference type="NCBI Taxonomy" id="52283"/>
    <lineage>
        <taxon>Eukaryota</taxon>
        <taxon>Metazoa</taxon>
        <taxon>Ecdysozoa</taxon>
        <taxon>Arthropoda</taxon>
        <taxon>Chelicerata</taxon>
        <taxon>Arachnida</taxon>
        <taxon>Acari</taxon>
        <taxon>Acariformes</taxon>
        <taxon>Sarcoptiformes</taxon>
        <taxon>Astigmata</taxon>
        <taxon>Psoroptidia</taxon>
        <taxon>Sarcoptoidea</taxon>
        <taxon>Sarcoptidae</taxon>
        <taxon>Sarcoptinae</taxon>
        <taxon>Sarcoptes</taxon>
    </lineage>
</organism>
<dbReference type="Proteomes" id="UP000616769">
    <property type="component" value="Unassembled WGS sequence"/>
</dbReference>
<sequence length="83" mass="9291">MPTNRLIQIFFCNFFPLPEVFSLAINNPSLLCESLCVMNNSRSPCFSDRSGNSSHPGKNFGDINFEFIGNKKPNSGPLMSRFV</sequence>
<proteinExistence type="predicted"/>
<reference evidence="1 2" key="1">
    <citation type="journal article" date="2015" name="Parasit. Vectors">
        <title>Draft genome of the scabies mite.</title>
        <authorList>
            <person name="Rider S.D.Jr."/>
            <person name="Morgan M.S."/>
            <person name="Arlian L.G."/>
        </authorList>
    </citation>
    <scope>NUCLEOTIDE SEQUENCE [LARGE SCALE GENOMIC DNA]</scope>
    <source>
        <strain evidence="1">Arlian Lab</strain>
    </source>
</reference>
<accession>A0A132A7Q0</accession>
<name>A0A132A7Q0_SARSC</name>
<evidence type="ECO:0000313" key="1">
    <source>
        <dbReference type="EMBL" id="KPM06665.1"/>
    </source>
</evidence>
<dbReference type="EMBL" id="JXLN01011016">
    <property type="protein sequence ID" value="KPM06665.1"/>
    <property type="molecule type" value="Genomic_DNA"/>
</dbReference>
<comment type="caution">
    <text evidence="1">The sequence shown here is derived from an EMBL/GenBank/DDBJ whole genome shotgun (WGS) entry which is preliminary data.</text>
</comment>
<protein>
    <submittedName>
        <fullName evidence="1">Uncharacterized protein</fullName>
    </submittedName>
</protein>
<dbReference type="AlphaFoldDB" id="A0A132A7Q0"/>
<evidence type="ECO:0000313" key="2">
    <source>
        <dbReference type="Proteomes" id="UP000616769"/>
    </source>
</evidence>